<dbReference type="EnsemblPlants" id="Pp3c10_6690V3.1">
    <property type="protein sequence ID" value="PAC:32901678.CDS.1"/>
    <property type="gene ID" value="Pp3c10_6690"/>
</dbReference>
<evidence type="ECO:0000313" key="1">
    <source>
        <dbReference type="EMBL" id="PNR46395.1"/>
    </source>
</evidence>
<reference evidence="1 3" key="2">
    <citation type="journal article" date="2018" name="Plant J.">
        <title>The Physcomitrella patens chromosome-scale assembly reveals moss genome structure and evolution.</title>
        <authorList>
            <person name="Lang D."/>
            <person name="Ullrich K.K."/>
            <person name="Murat F."/>
            <person name="Fuchs J."/>
            <person name="Jenkins J."/>
            <person name="Haas F.B."/>
            <person name="Piednoel M."/>
            <person name="Gundlach H."/>
            <person name="Van Bel M."/>
            <person name="Meyberg R."/>
            <person name="Vives C."/>
            <person name="Morata J."/>
            <person name="Symeonidi A."/>
            <person name="Hiss M."/>
            <person name="Muchero W."/>
            <person name="Kamisugi Y."/>
            <person name="Saleh O."/>
            <person name="Blanc G."/>
            <person name="Decker E.L."/>
            <person name="van Gessel N."/>
            <person name="Grimwood J."/>
            <person name="Hayes R.D."/>
            <person name="Graham S.W."/>
            <person name="Gunter L.E."/>
            <person name="McDaniel S.F."/>
            <person name="Hoernstein S.N.W."/>
            <person name="Larsson A."/>
            <person name="Li F.W."/>
            <person name="Perroud P.F."/>
            <person name="Phillips J."/>
            <person name="Ranjan P."/>
            <person name="Rokshar D.S."/>
            <person name="Rothfels C.J."/>
            <person name="Schneider L."/>
            <person name="Shu S."/>
            <person name="Stevenson D.W."/>
            <person name="Thummler F."/>
            <person name="Tillich M."/>
            <person name="Villarreal Aguilar J.C."/>
            <person name="Widiez T."/>
            <person name="Wong G.K."/>
            <person name="Wymore A."/>
            <person name="Zhang Y."/>
            <person name="Zimmer A.D."/>
            <person name="Quatrano R.S."/>
            <person name="Mayer K.F.X."/>
            <person name="Goodstein D."/>
            <person name="Casacuberta J.M."/>
            <person name="Vandepoele K."/>
            <person name="Reski R."/>
            <person name="Cuming A.C."/>
            <person name="Tuskan G.A."/>
            <person name="Maumus F."/>
            <person name="Salse J."/>
            <person name="Schmutz J."/>
            <person name="Rensing S.A."/>
        </authorList>
    </citation>
    <scope>NUCLEOTIDE SEQUENCE [LARGE SCALE GENOMIC DNA]</scope>
    <source>
        <strain evidence="2 3">cv. Gransden 2004</strain>
    </source>
</reference>
<evidence type="ECO:0000313" key="3">
    <source>
        <dbReference type="Proteomes" id="UP000006727"/>
    </source>
</evidence>
<dbReference type="PaxDb" id="3218-PP1S293_37V6.1"/>
<dbReference type="Proteomes" id="UP000006727">
    <property type="component" value="Chromosome 10"/>
</dbReference>
<evidence type="ECO:0000313" key="2">
    <source>
        <dbReference type="EnsemblPlants" id="PAC:32900288.CDS.1"/>
    </source>
</evidence>
<dbReference type="EnsemblPlants" id="Pp3c10_6710V3.4">
    <property type="protein sequence ID" value="PAC:32900288.CDS.1"/>
    <property type="gene ID" value="Pp3c10_6710"/>
</dbReference>
<accession>A0A2K1JXY8</accession>
<dbReference type="EMBL" id="ABEU02000010">
    <property type="protein sequence ID" value="PNR46395.1"/>
    <property type="molecule type" value="Genomic_DNA"/>
</dbReference>
<keyword evidence="3" id="KW-1185">Reference proteome</keyword>
<protein>
    <submittedName>
        <fullName evidence="1 2">Uncharacterized protein</fullName>
    </submittedName>
</protein>
<reference evidence="1 3" key="1">
    <citation type="journal article" date="2008" name="Science">
        <title>The Physcomitrella genome reveals evolutionary insights into the conquest of land by plants.</title>
        <authorList>
            <person name="Rensing S."/>
            <person name="Lang D."/>
            <person name="Zimmer A."/>
            <person name="Terry A."/>
            <person name="Salamov A."/>
            <person name="Shapiro H."/>
            <person name="Nishiyama T."/>
            <person name="Perroud P.-F."/>
            <person name="Lindquist E."/>
            <person name="Kamisugi Y."/>
            <person name="Tanahashi T."/>
            <person name="Sakakibara K."/>
            <person name="Fujita T."/>
            <person name="Oishi K."/>
            <person name="Shin-I T."/>
            <person name="Kuroki Y."/>
            <person name="Toyoda A."/>
            <person name="Suzuki Y."/>
            <person name="Hashimoto A."/>
            <person name="Yamaguchi K."/>
            <person name="Sugano A."/>
            <person name="Kohara Y."/>
            <person name="Fujiyama A."/>
            <person name="Anterola A."/>
            <person name="Aoki S."/>
            <person name="Ashton N."/>
            <person name="Barbazuk W.B."/>
            <person name="Barker E."/>
            <person name="Bennetzen J."/>
            <person name="Bezanilla M."/>
            <person name="Blankenship R."/>
            <person name="Cho S.H."/>
            <person name="Dutcher S."/>
            <person name="Estelle M."/>
            <person name="Fawcett J.A."/>
            <person name="Gundlach H."/>
            <person name="Hanada K."/>
            <person name="Heyl A."/>
            <person name="Hicks K.A."/>
            <person name="Hugh J."/>
            <person name="Lohr M."/>
            <person name="Mayer K."/>
            <person name="Melkozernov A."/>
            <person name="Murata T."/>
            <person name="Nelson D."/>
            <person name="Pils B."/>
            <person name="Prigge M."/>
            <person name="Reiss B."/>
            <person name="Renner T."/>
            <person name="Rombauts S."/>
            <person name="Rushton P."/>
            <person name="Sanderfoot A."/>
            <person name="Schween G."/>
            <person name="Shiu S.-H."/>
            <person name="Stueber K."/>
            <person name="Theodoulou F.L."/>
            <person name="Tu H."/>
            <person name="Van de Peer Y."/>
            <person name="Verrier P.J."/>
            <person name="Waters E."/>
            <person name="Wood A."/>
            <person name="Yang L."/>
            <person name="Cove D."/>
            <person name="Cuming A."/>
            <person name="Hasebe M."/>
            <person name="Lucas S."/>
            <person name="Mishler D.B."/>
            <person name="Reski R."/>
            <person name="Grigoriev I."/>
            <person name="Quatrano R.S."/>
            <person name="Boore J.L."/>
        </authorList>
    </citation>
    <scope>NUCLEOTIDE SEQUENCE [LARGE SCALE GENOMIC DNA]</scope>
    <source>
        <strain evidence="2 3">cv. Gransden 2004</strain>
    </source>
</reference>
<gene>
    <name evidence="1" type="ORF">PHYPA_013514</name>
</gene>
<dbReference type="AlphaFoldDB" id="A0A2K1JXY8"/>
<organism evidence="1">
    <name type="scientific">Physcomitrium patens</name>
    <name type="common">Spreading-leaved earth moss</name>
    <name type="synonym">Physcomitrella patens</name>
    <dbReference type="NCBI Taxonomy" id="3218"/>
    <lineage>
        <taxon>Eukaryota</taxon>
        <taxon>Viridiplantae</taxon>
        <taxon>Streptophyta</taxon>
        <taxon>Embryophyta</taxon>
        <taxon>Bryophyta</taxon>
        <taxon>Bryophytina</taxon>
        <taxon>Bryopsida</taxon>
        <taxon>Funariidae</taxon>
        <taxon>Funariales</taxon>
        <taxon>Funariaceae</taxon>
        <taxon>Physcomitrium</taxon>
    </lineage>
</organism>
<dbReference type="Gramene" id="Pp3c10_6710V3.4">
    <property type="protein sequence ID" value="PAC:32900288.CDS.1"/>
    <property type="gene ID" value="Pp3c10_6710"/>
</dbReference>
<proteinExistence type="predicted"/>
<sequence>MLNPDRLYTSATGAESSVAGRASNLSRMASSRTHVVLPRVRSACCPPLHRSTVQ</sequence>
<dbReference type="Gramene" id="Pp3c10_6690V3.1">
    <property type="protein sequence ID" value="PAC:32901678.CDS.1"/>
    <property type="gene ID" value="Pp3c10_6690"/>
</dbReference>
<name>A0A2K1JXY8_PHYPA</name>
<reference evidence="2" key="3">
    <citation type="submission" date="2020-12" db="UniProtKB">
        <authorList>
            <consortium name="EnsemblPlants"/>
        </authorList>
    </citation>
    <scope>IDENTIFICATION</scope>
</reference>